<feature type="transmembrane region" description="Helical" evidence="7">
    <location>
        <begin position="344"/>
        <end position="364"/>
    </location>
</feature>
<evidence type="ECO:0000256" key="1">
    <source>
        <dbReference type="ARBA" id="ARBA00004127"/>
    </source>
</evidence>
<feature type="transmembrane region" description="Helical" evidence="7">
    <location>
        <begin position="162"/>
        <end position="180"/>
    </location>
</feature>
<feature type="transmembrane region" description="Helical" evidence="7">
    <location>
        <begin position="101"/>
        <end position="126"/>
    </location>
</feature>
<dbReference type="InterPro" id="IPR036259">
    <property type="entry name" value="MFS_trans_sf"/>
</dbReference>
<accession>A0ABS4UHW3</accession>
<feature type="transmembrane region" description="Helical" evidence="7">
    <location>
        <begin position="51"/>
        <end position="68"/>
    </location>
</feature>
<dbReference type="Proteomes" id="UP000755585">
    <property type="component" value="Unassembled WGS sequence"/>
</dbReference>
<dbReference type="RefSeq" id="WP_209694156.1">
    <property type="nucleotide sequence ID" value="NZ_BAAAVU010000026.1"/>
</dbReference>
<name>A0ABS4UHW3_9ACTN</name>
<protein>
    <submittedName>
        <fullName evidence="8">Fucose permease</fullName>
    </submittedName>
</protein>
<feature type="transmembrane region" description="Helical" evidence="7">
    <location>
        <begin position="138"/>
        <end position="156"/>
    </location>
</feature>
<feature type="transmembrane region" description="Helical" evidence="7">
    <location>
        <begin position="251"/>
        <end position="270"/>
    </location>
</feature>
<keyword evidence="3" id="KW-0813">Transport</keyword>
<organism evidence="8 9">
    <name type="scientific">Kribbella aluminosa</name>
    <dbReference type="NCBI Taxonomy" id="416017"/>
    <lineage>
        <taxon>Bacteria</taxon>
        <taxon>Bacillati</taxon>
        <taxon>Actinomycetota</taxon>
        <taxon>Actinomycetes</taxon>
        <taxon>Propionibacteriales</taxon>
        <taxon>Kribbellaceae</taxon>
        <taxon>Kribbella</taxon>
    </lineage>
</organism>
<reference evidence="8 9" key="1">
    <citation type="submission" date="2021-03" db="EMBL/GenBank/DDBJ databases">
        <title>Sequencing the genomes of 1000 actinobacteria strains.</title>
        <authorList>
            <person name="Klenk H.-P."/>
        </authorList>
    </citation>
    <scope>NUCLEOTIDE SEQUENCE [LARGE SCALE GENOMIC DNA]</scope>
    <source>
        <strain evidence="8 9">DSM 18824</strain>
    </source>
</reference>
<sequence length="396" mass="39856">MTAQAPVEAGSRSDEIRIGIALSAMGFVLAGLGACVAILARDLREPTSRLALLSSGFAVGLMLVAVVGPRMLRRWAMPTVLALGSVVCAVGAVLIGVAPSYVVAITGGLLVGLGGALLVLVAPLMLNGPAAASRLSRVNAVASGTGIFAPLAIGTLDTLGPTGRLAMLAAAPPLLFLAFLTPRSRQTHQSEEPPIPVLIDSAPAVGLGRKWRRVGRRVVVDVGAGWLRVVLAVSVEFCFVVWAVARLVASGLPTATAALLGSAFPIGMAVGRAVGPIRINGWSPVVPSSVLAAVGTLLVSLFDGPAVVAGGLVVAGLGVAPLYPVTLAALVATPGISSARLAAVGALASGTAILVAPALLAVLARVLDLRTAYLITLPLLAVLLLLSRRSGRTAFV</sequence>
<evidence type="ECO:0000256" key="7">
    <source>
        <dbReference type="SAM" id="Phobius"/>
    </source>
</evidence>
<evidence type="ECO:0000256" key="2">
    <source>
        <dbReference type="ARBA" id="ARBA00008335"/>
    </source>
</evidence>
<gene>
    <name evidence="8" type="ORF">JOF29_002297</name>
</gene>
<keyword evidence="5 7" id="KW-1133">Transmembrane helix</keyword>
<evidence type="ECO:0000256" key="6">
    <source>
        <dbReference type="ARBA" id="ARBA00023136"/>
    </source>
</evidence>
<keyword evidence="6 7" id="KW-0472">Membrane</keyword>
<feature type="transmembrane region" description="Helical" evidence="7">
    <location>
        <begin position="308"/>
        <end position="332"/>
    </location>
</feature>
<feature type="transmembrane region" description="Helical" evidence="7">
    <location>
        <begin position="75"/>
        <end position="95"/>
    </location>
</feature>
<evidence type="ECO:0000313" key="8">
    <source>
        <dbReference type="EMBL" id="MBP2351214.1"/>
    </source>
</evidence>
<evidence type="ECO:0000256" key="5">
    <source>
        <dbReference type="ARBA" id="ARBA00022989"/>
    </source>
</evidence>
<dbReference type="SUPFAM" id="SSF103473">
    <property type="entry name" value="MFS general substrate transporter"/>
    <property type="match status" value="1"/>
</dbReference>
<dbReference type="Gene3D" id="1.20.1250.20">
    <property type="entry name" value="MFS general substrate transporter like domains"/>
    <property type="match status" value="1"/>
</dbReference>
<proteinExistence type="inferred from homology"/>
<keyword evidence="9" id="KW-1185">Reference proteome</keyword>
<keyword evidence="4 7" id="KW-0812">Transmembrane</keyword>
<comment type="subcellular location">
    <subcellularLocation>
        <location evidence="1">Endomembrane system</location>
        <topology evidence="1">Multi-pass membrane protein</topology>
    </subcellularLocation>
</comment>
<evidence type="ECO:0000256" key="4">
    <source>
        <dbReference type="ARBA" id="ARBA00022692"/>
    </source>
</evidence>
<dbReference type="EMBL" id="JAGINT010000001">
    <property type="protein sequence ID" value="MBP2351214.1"/>
    <property type="molecule type" value="Genomic_DNA"/>
</dbReference>
<feature type="transmembrane region" description="Helical" evidence="7">
    <location>
        <begin position="218"/>
        <end position="245"/>
    </location>
</feature>
<comment type="caution">
    <text evidence="8">The sequence shown here is derived from an EMBL/GenBank/DDBJ whole genome shotgun (WGS) entry which is preliminary data.</text>
</comment>
<feature type="transmembrane region" description="Helical" evidence="7">
    <location>
        <begin position="370"/>
        <end position="387"/>
    </location>
</feature>
<dbReference type="PANTHER" id="PTHR23514">
    <property type="entry name" value="BYPASS OF STOP CODON PROTEIN 6"/>
    <property type="match status" value="1"/>
</dbReference>
<evidence type="ECO:0000313" key="9">
    <source>
        <dbReference type="Proteomes" id="UP000755585"/>
    </source>
</evidence>
<evidence type="ECO:0000256" key="3">
    <source>
        <dbReference type="ARBA" id="ARBA00022448"/>
    </source>
</evidence>
<feature type="transmembrane region" description="Helical" evidence="7">
    <location>
        <begin position="20"/>
        <end position="39"/>
    </location>
</feature>
<dbReference type="InterPro" id="IPR051788">
    <property type="entry name" value="MFS_Transporter"/>
</dbReference>
<feature type="transmembrane region" description="Helical" evidence="7">
    <location>
        <begin position="282"/>
        <end position="302"/>
    </location>
</feature>
<dbReference type="PANTHER" id="PTHR23514:SF3">
    <property type="entry name" value="BYPASS OF STOP CODON PROTEIN 6"/>
    <property type="match status" value="1"/>
</dbReference>
<comment type="similarity">
    <text evidence="2">Belongs to the major facilitator superfamily.</text>
</comment>